<evidence type="ECO:0000313" key="2">
    <source>
        <dbReference type="Proteomes" id="UP001180087"/>
    </source>
</evidence>
<gene>
    <name evidence="1" type="ORF">QR721_08725</name>
</gene>
<evidence type="ECO:0008006" key="3">
    <source>
        <dbReference type="Google" id="ProtNLM"/>
    </source>
</evidence>
<keyword evidence="2" id="KW-1185">Reference proteome</keyword>
<sequence length="267" mass="31640">MSWFKMSRCVFDSDLWHDVSTFRLFMLLIGKATPFDGKRVAGEVLRKGQYLRSYEKLREDLAYKMGRGKKEYSKKTIHNCLQKLIKAGRITVRETDQGTVFTVVNYVKYQEFGGIAEGTGNGTAEKLHERDKQTQKDNKHLKHLEHLSIKHKDRRKRVYDVSSLHYKLAQHFYEQIKRNNPEHLEPDMQKWADDIRKMMEIDKRSEEQIRDLIEWAQQDDFEMAVVLSPSKLRKRFDALAIKVRQQKRQPATVETIAATKYEYDYGF</sequence>
<organism evidence="1 2">
    <name type="scientific">Aciduricibacillus chroicocephali</name>
    <dbReference type="NCBI Taxonomy" id="3054939"/>
    <lineage>
        <taxon>Bacteria</taxon>
        <taxon>Bacillati</taxon>
        <taxon>Bacillota</taxon>
        <taxon>Bacilli</taxon>
        <taxon>Bacillales</taxon>
        <taxon>Bacillaceae</taxon>
        <taxon>Aciduricibacillus</taxon>
    </lineage>
</organism>
<accession>A0ABY9KSI5</accession>
<protein>
    <recommendedName>
        <fullName evidence="3">Replication protein</fullName>
    </recommendedName>
</protein>
<proteinExistence type="predicted"/>
<dbReference type="Proteomes" id="UP001180087">
    <property type="component" value="Chromosome"/>
</dbReference>
<name>A0ABY9KSI5_9BACI</name>
<evidence type="ECO:0000313" key="1">
    <source>
        <dbReference type="EMBL" id="WLV23726.1"/>
    </source>
</evidence>
<dbReference type="EMBL" id="CP129113">
    <property type="protein sequence ID" value="WLV23726.1"/>
    <property type="molecule type" value="Genomic_DNA"/>
</dbReference>
<dbReference type="RefSeq" id="WP_348026025.1">
    <property type="nucleotide sequence ID" value="NZ_CP129113.1"/>
</dbReference>
<reference evidence="1" key="1">
    <citation type="submission" date="2023-06" db="EMBL/GenBank/DDBJ databases">
        <title>A Treasure from Seagulls: Isolation and Description of Aciduricobacillus qingdaonensis gen. nov., sp. nov., a Rare Obligately Uric Acid-utilizing Member in the Family Bacillaceae.</title>
        <authorList>
            <person name="Liu W."/>
            <person name="Wang B."/>
        </authorList>
    </citation>
    <scope>NUCLEOTIDE SEQUENCE</scope>
    <source>
        <strain evidence="1">44XB</strain>
    </source>
</reference>